<gene>
    <name evidence="5" type="ORF">ACFSR9_03350</name>
</gene>
<proteinExistence type="inferred from homology"/>
<keyword evidence="1 5" id="KW-0808">Transferase</keyword>
<dbReference type="InterPro" id="IPR016181">
    <property type="entry name" value="Acyl_CoA_acyltransferase"/>
</dbReference>
<dbReference type="PANTHER" id="PTHR43792">
    <property type="entry name" value="GNAT FAMILY, PUTATIVE (AFU_ORTHOLOGUE AFUA_3G00765)-RELATED-RELATED"/>
    <property type="match status" value="1"/>
</dbReference>
<dbReference type="Proteomes" id="UP001597475">
    <property type="component" value="Unassembled WGS sequence"/>
</dbReference>
<dbReference type="EMBL" id="JBHUMK010000012">
    <property type="protein sequence ID" value="MFD2608475.1"/>
    <property type="molecule type" value="Genomic_DNA"/>
</dbReference>
<reference evidence="6" key="1">
    <citation type="journal article" date="2019" name="Int. J. Syst. Evol. Microbiol.">
        <title>The Global Catalogue of Microorganisms (GCM) 10K type strain sequencing project: providing services to taxonomists for standard genome sequencing and annotation.</title>
        <authorList>
            <consortium name="The Broad Institute Genomics Platform"/>
            <consortium name="The Broad Institute Genome Sequencing Center for Infectious Disease"/>
            <person name="Wu L."/>
            <person name="Ma J."/>
        </authorList>
    </citation>
    <scope>NUCLEOTIDE SEQUENCE [LARGE SCALE GENOMIC DNA]</scope>
    <source>
        <strain evidence="6">KCTC 33842</strain>
    </source>
</reference>
<protein>
    <submittedName>
        <fullName evidence="5">GNAT family N-acetyltransferase</fullName>
        <ecNumber evidence="5">2.3.-.-</ecNumber>
    </submittedName>
</protein>
<evidence type="ECO:0000256" key="2">
    <source>
        <dbReference type="ARBA" id="ARBA00023315"/>
    </source>
</evidence>
<feature type="domain" description="N-acetyltransferase" evidence="4">
    <location>
        <begin position="15"/>
        <end position="177"/>
    </location>
</feature>
<evidence type="ECO:0000256" key="1">
    <source>
        <dbReference type="ARBA" id="ARBA00022679"/>
    </source>
</evidence>
<dbReference type="GO" id="GO:0016746">
    <property type="term" value="F:acyltransferase activity"/>
    <property type="evidence" value="ECO:0007669"/>
    <property type="project" value="UniProtKB-KW"/>
</dbReference>
<dbReference type="SUPFAM" id="SSF55729">
    <property type="entry name" value="Acyl-CoA N-acyltransferases (Nat)"/>
    <property type="match status" value="1"/>
</dbReference>
<comment type="caution">
    <text evidence="5">The sequence shown here is derived from an EMBL/GenBank/DDBJ whole genome shotgun (WGS) entry which is preliminary data.</text>
</comment>
<dbReference type="EC" id="2.3.-.-" evidence="5"/>
<dbReference type="InterPro" id="IPR051531">
    <property type="entry name" value="N-acetyltransferase"/>
</dbReference>
<dbReference type="PANTHER" id="PTHR43792:SF8">
    <property type="entry name" value="[RIBOSOMAL PROTEIN US5]-ALANINE N-ACETYLTRANSFERASE"/>
    <property type="match status" value="1"/>
</dbReference>
<evidence type="ECO:0000313" key="6">
    <source>
        <dbReference type="Proteomes" id="UP001597475"/>
    </source>
</evidence>
<evidence type="ECO:0000313" key="5">
    <source>
        <dbReference type="EMBL" id="MFD2608475.1"/>
    </source>
</evidence>
<comment type="similarity">
    <text evidence="3">Belongs to the acetyltransferase family. RimJ subfamily.</text>
</comment>
<dbReference type="InterPro" id="IPR000182">
    <property type="entry name" value="GNAT_dom"/>
</dbReference>
<organism evidence="5 6">
    <name type="scientific">Deinococcus taklimakanensis</name>
    <dbReference type="NCBI Taxonomy" id="536443"/>
    <lineage>
        <taxon>Bacteria</taxon>
        <taxon>Thermotogati</taxon>
        <taxon>Deinococcota</taxon>
        <taxon>Deinococci</taxon>
        <taxon>Deinococcales</taxon>
        <taxon>Deinococcaceae</taxon>
        <taxon>Deinococcus</taxon>
    </lineage>
</organism>
<evidence type="ECO:0000256" key="3">
    <source>
        <dbReference type="ARBA" id="ARBA00038502"/>
    </source>
</evidence>
<dbReference type="Pfam" id="PF13302">
    <property type="entry name" value="Acetyltransf_3"/>
    <property type="match status" value="1"/>
</dbReference>
<keyword evidence="2 5" id="KW-0012">Acyltransferase</keyword>
<sequence length="177" mass="19071">MTEPLMTAPLMTDPLTLRPLRVGDAGAMSRVLADVALYTFTGGQPPTSQELARRYAVQTQGYAPDGSARWVNSVVLLGPEREPIGYVQATVPVSGQPTEIAWVIGTPWQGRGYARRAVTLLLAALAAEGVGQVIAHIHPQNRASVRLATRLGFQATDIVIDGETRWRASIAPLHRLP</sequence>
<name>A0ABW5NZT4_9DEIO</name>
<keyword evidence="6" id="KW-1185">Reference proteome</keyword>
<evidence type="ECO:0000259" key="4">
    <source>
        <dbReference type="PROSITE" id="PS51186"/>
    </source>
</evidence>
<dbReference type="PROSITE" id="PS51186">
    <property type="entry name" value="GNAT"/>
    <property type="match status" value="1"/>
</dbReference>
<dbReference type="Gene3D" id="3.40.630.30">
    <property type="match status" value="1"/>
</dbReference>
<accession>A0ABW5NZT4</accession>